<dbReference type="InterPro" id="IPR032466">
    <property type="entry name" value="Metal_Hydrolase"/>
</dbReference>
<accession>A0A5C3QXF0</accession>
<dbReference type="SUPFAM" id="SSF51556">
    <property type="entry name" value="Metallo-dependent hydrolases"/>
    <property type="match status" value="1"/>
</dbReference>
<reference evidence="10 11" key="1">
    <citation type="journal article" date="2019" name="Nat. Ecol. Evol.">
        <title>Megaphylogeny resolves global patterns of mushroom evolution.</title>
        <authorList>
            <person name="Varga T."/>
            <person name="Krizsan K."/>
            <person name="Foldi C."/>
            <person name="Dima B."/>
            <person name="Sanchez-Garcia M."/>
            <person name="Sanchez-Ramirez S."/>
            <person name="Szollosi G.J."/>
            <person name="Szarkandi J.G."/>
            <person name="Papp V."/>
            <person name="Albert L."/>
            <person name="Andreopoulos W."/>
            <person name="Angelini C."/>
            <person name="Antonin V."/>
            <person name="Barry K.W."/>
            <person name="Bougher N.L."/>
            <person name="Buchanan P."/>
            <person name="Buyck B."/>
            <person name="Bense V."/>
            <person name="Catcheside P."/>
            <person name="Chovatia M."/>
            <person name="Cooper J."/>
            <person name="Damon W."/>
            <person name="Desjardin D."/>
            <person name="Finy P."/>
            <person name="Geml J."/>
            <person name="Haridas S."/>
            <person name="Hughes K."/>
            <person name="Justo A."/>
            <person name="Karasinski D."/>
            <person name="Kautmanova I."/>
            <person name="Kiss B."/>
            <person name="Kocsube S."/>
            <person name="Kotiranta H."/>
            <person name="LaButti K.M."/>
            <person name="Lechner B.E."/>
            <person name="Liimatainen K."/>
            <person name="Lipzen A."/>
            <person name="Lukacs Z."/>
            <person name="Mihaltcheva S."/>
            <person name="Morgado L.N."/>
            <person name="Niskanen T."/>
            <person name="Noordeloos M.E."/>
            <person name="Ohm R.A."/>
            <person name="Ortiz-Santana B."/>
            <person name="Ovrebo C."/>
            <person name="Racz N."/>
            <person name="Riley R."/>
            <person name="Savchenko A."/>
            <person name="Shiryaev A."/>
            <person name="Soop K."/>
            <person name="Spirin V."/>
            <person name="Szebenyi C."/>
            <person name="Tomsovsky M."/>
            <person name="Tulloss R.E."/>
            <person name="Uehling J."/>
            <person name="Grigoriev I.V."/>
            <person name="Vagvolgyi C."/>
            <person name="Papp T."/>
            <person name="Martin F.M."/>
            <person name="Miettinen O."/>
            <person name="Hibbett D.S."/>
            <person name="Nagy L.G."/>
        </authorList>
    </citation>
    <scope>NUCLEOTIDE SEQUENCE [LARGE SCALE GENOMIC DNA]</scope>
    <source>
        <strain evidence="10 11">CBS 309.79</strain>
    </source>
</reference>
<dbReference type="EC" id="4.1.1.52" evidence="7"/>
<dbReference type="InterPro" id="IPR006680">
    <property type="entry name" value="Amidohydro-rel"/>
</dbReference>
<keyword evidence="2" id="KW-0479">Metal-binding</keyword>
<evidence type="ECO:0000259" key="9">
    <source>
        <dbReference type="Pfam" id="PF04909"/>
    </source>
</evidence>
<evidence type="ECO:0000256" key="2">
    <source>
        <dbReference type="ARBA" id="ARBA00022723"/>
    </source>
</evidence>
<sequence>MPPQKIDTHLHIITPLFTRVARSLSPASGGTAGQVVPSWSPSLAIQFMDKYGIKKGLMSFTSPGPLEGGKGVVREGNVGMRDIADYDEEEEKGKGEKKGKSERRFGWFASLPDWDAEEGVGPVIEEIEWALGEAGADGVSVMTSYGDKRVSPSSCFGFPGHEKFRPIWEKLDEMGAIVQVHPTQVQVTPRYIASEVAQPILDYTLATTRAATDLILTGTMSRYTNLKIILSHTGGTFPYIAERIITQAPDFDMSKDECRRAIRRFYAETAMSTSKAQLMAVTAILPPDHLLWGSDWPYNPESDIQGSIDELDEYINGGCICGVGHPDQDMSDVKGEDGVGAAGRKALVGIWADNAEKLFGWGKYAVEKK</sequence>
<keyword evidence="11" id="KW-1185">Reference proteome</keyword>
<evidence type="ECO:0000256" key="6">
    <source>
        <dbReference type="ARBA" id="ARBA00036832"/>
    </source>
</evidence>
<dbReference type="GO" id="GO:0016787">
    <property type="term" value="F:hydrolase activity"/>
    <property type="evidence" value="ECO:0007669"/>
    <property type="project" value="InterPro"/>
</dbReference>
<dbReference type="AlphaFoldDB" id="A0A5C3QXF0"/>
<evidence type="ECO:0000313" key="11">
    <source>
        <dbReference type="Proteomes" id="UP000305067"/>
    </source>
</evidence>
<dbReference type="Gene3D" id="3.20.20.140">
    <property type="entry name" value="Metal-dependent hydrolases"/>
    <property type="match status" value="1"/>
</dbReference>
<evidence type="ECO:0000256" key="1">
    <source>
        <dbReference type="ARBA" id="ARBA00005871"/>
    </source>
</evidence>
<evidence type="ECO:0000256" key="8">
    <source>
        <dbReference type="RuleBase" id="RU366045"/>
    </source>
</evidence>
<keyword evidence="5 8" id="KW-0456">Lyase</keyword>
<comment type="similarity">
    <text evidence="1">Belongs to the metallo-dependent hydrolases superfamily. ACMSD family.</text>
</comment>
<dbReference type="OrthoDB" id="2832284at2759"/>
<dbReference type="Pfam" id="PF04909">
    <property type="entry name" value="Amidohydro_2"/>
    <property type="match status" value="1"/>
</dbReference>
<evidence type="ECO:0000256" key="4">
    <source>
        <dbReference type="ARBA" id="ARBA00022833"/>
    </source>
</evidence>
<keyword evidence="3 8" id="KW-0210">Decarboxylase</keyword>
<protein>
    <recommendedName>
        <fullName evidence="7">6-methylsalicylate decarboxylase</fullName>
        <ecNumber evidence="7">4.1.1.52</ecNumber>
    </recommendedName>
</protein>
<dbReference type="EMBL" id="ML178817">
    <property type="protein sequence ID" value="TFL05069.1"/>
    <property type="molecule type" value="Genomic_DNA"/>
</dbReference>
<gene>
    <name evidence="10" type="ORF">BDV98DRAFT_653729</name>
</gene>
<organism evidence="10 11">
    <name type="scientific">Pterulicium gracile</name>
    <dbReference type="NCBI Taxonomy" id="1884261"/>
    <lineage>
        <taxon>Eukaryota</taxon>
        <taxon>Fungi</taxon>
        <taxon>Dikarya</taxon>
        <taxon>Basidiomycota</taxon>
        <taxon>Agaricomycotina</taxon>
        <taxon>Agaricomycetes</taxon>
        <taxon>Agaricomycetidae</taxon>
        <taxon>Agaricales</taxon>
        <taxon>Pleurotineae</taxon>
        <taxon>Pterulaceae</taxon>
        <taxon>Pterulicium</taxon>
    </lineage>
</organism>
<dbReference type="InterPro" id="IPR032465">
    <property type="entry name" value="ACMSD"/>
</dbReference>
<dbReference type="PANTHER" id="PTHR21240:SF29">
    <property type="entry name" value="AMIDOHYDROLASE-RELATED DOMAIN-CONTAINING PROTEIN"/>
    <property type="match status" value="1"/>
</dbReference>
<dbReference type="PANTHER" id="PTHR21240">
    <property type="entry name" value="2-AMINO-3-CARBOXYLMUCONATE-6-SEMIALDEHYDE DECARBOXYLASE"/>
    <property type="match status" value="1"/>
</dbReference>
<name>A0A5C3QXF0_9AGAR</name>
<feature type="domain" description="Amidohydrolase-related" evidence="9">
    <location>
        <begin position="6"/>
        <end position="360"/>
    </location>
</feature>
<dbReference type="STRING" id="1884261.A0A5C3QXF0"/>
<dbReference type="GO" id="GO:0005829">
    <property type="term" value="C:cytosol"/>
    <property type="evidence" value="ECO:0007669"/>
    <property type="project" value="TreeGrafter"/>
</dbReference>
<keyword evidence="4" id="KW-0862">Zinc</keyword>
<dbReference type="GO" id="GO:0019748">
    <property type="term" value="P:secondary metabolic process"/>
    <property type="evidence" value="ECO:0007669"/>
    <property type="project" value="TreeGrafter"/>
</dbReference>
<evidence type="ECO:0000313" key="10">
    <source>
        <dbReference type="EMBL" id="TFL05069.1"/>
    </source>
</evidence>
<dbReference type="GO" id="GO:0047596">
    <property type="term" value="F:6-methylsalicylate decarboxylase activity"/>
    <property type="evidence" value="ECO:0007669"/>
    <property type="project" value="UniProtKB-EC"/>
</dbReference>
<dbReference type="GO" id="GO:0046872">
    <property type="term" value="F:metal ion binding"/>
    <property type="evidence" value="ECO:0007669"/>
    <property type="project" value="UniProtKB-KW"/>
</dbReference>
<evidence type="ECO:0000256" key="7">
    <source>
        <dbReference type="ARBA" id="ARBA00038889"/>
    </source>
</evidence>
<dbReference type="Proteomes" id="UP000305067">
    <property type="component" value="Unassembled WGS sequence"/>
</dbReference>
<proteinExistence type="inferred from homology"/>
<evidence type="ECO:0000256" key="3">
    <source>
        <dbReference type="ARBA" id="ARBA00022793"/>
    </source>
</evidence>
<evidence type="ECO:0000256" key="5">
    <source>
        <dbReference type="ARBA" id="ARBA00023239"/>
    </source>
</evidence>
<comment type="catalytic activity">
    <reaction evidence="6">
        <text>6-methylsalicylate + H(+) = 3-methylphenol + CO2</text>
        <dbReference type="Rhea" id="RHEA:23112"/>
        <dbReference type="ChEBI" id="CHEBI:15378"/>
        <dbReference type="ChEBI" id="CHEBI:16526"/>
        <dbReference type="ChEBI" id="CHEBI:17231"/>
        <dbReference type="ChEBI" id="CHEBI:36658"/>
        <dbReference type="EC" id="4.1.1.52"/>
    </reaction>
    <physiologicalReaction direction="left-to-right" evidence="6">
        <dbReference type="Rhea" id="RHEA:23113"/>
    </physiologicalReaction>
</comment>